<dbReference type="InterPro" id="IPR006311">
    <property type="entry name" value="TAT_signal"/>
</dbReference>
<comment type="similarity">
    <text evidence="1">Belongs to the amidase family.</text>
</comment>
<name>A0ABS7AFF8_9PROT</name>
<dbReference type="PROSITE" id="PS51318">
    <property type="entry name" value="TAT"/>
    <property type="match status" value="1"/>
</dbReference>
<dbReference type="Pfam" id="PF01425">
    <property type="entry name" value="Amidase"/>
    <property type="match status" value="1"/>
</dbReference>
<protein>
    <submittedName>
        <fullName evidence="3">Amidase</fullName>
    </submittedName>
</protein>
<accession>A0ABS7AFF8</accession>
<dbReference type="PANTHER" id="PTHR11895:SF7">
    <property type="entry name" value="GLUTAMYL-TRNA(GLN) AMIDOTRANSFERASE SUBUNIT A, MITOCHONDRIAL"/>
    <property type="match status" value="1"/>
</dbReference>
<feature type="domain" description="Amidase" evidence="2">
    <location>
        <begin position="56"/>
        <end position="478"/>
    </location>
</feature>
<sequence length="502" mass="52762">MTEPTLSRRALLGAGTAAFAASGGMASHADPAQDLTLLSATEAGKLMRERRISAVELTDAYLARIDKVDERLGSFIHVARNHARAAARQAQAELEAGRDRGPMHGIPFGVKDLFFTGDIPTTNNSRVDLSSLSGQWSGAVVRLNEAGGVLLGKMDTGEFATGTVRLYGDLPHPLARNPWDLTRFSGGSSTGPGAGVGGRTTLIGVGSDTGGSVRLPAAACGAQGLKPTYGRISRFGALENTWSRDTVGPIAWYVADCGIALQAMSGFDPRDPTSLDLPPFAFNPAIPADLRGVRVGVVALDGEEWSKVTPAIAAGLAATRDALRSRGAELVSVSLPQSLATYGRVAGVIGGVEFYISNIGLIEPDPSRVGQGIRDRLPRATGTNVLDYARATKRAAELGAEMEVFLRDYDLVLLPGTFHVAGRFNPPSEVADFMLQNAMVPASVTGHPSLTLRSGFSEAGLPTNVQFIARRLGEQTLLQVGMALEPLLDGTGPRRVPTALES</sequence>
<dbReference type="InterPro" id="IPR036928">
    <property type="entry name" value="AS_sf"/>
</dbReference>
<evidence type="ECO:0000313" key="4">
    <source>
        <dbReference type="Proteomes" id="UP001196565"/>
    </source>
</evidence>
<gene>
    <name evidence="3" type="ORF">KPL78_24460</name>
</gene>
<dbReference type="SUPFAM" id="SSF75304">
    <property type="entry name" value="Amidase signature (AS) enzymes"/>
    <property type="match status" value="1"/>
</dbReference>
<dbReference type="Proteomes" id="UP001196565">
    <property type="component" value="Unassembled WGS sequence"/>
</dbReference>
<proteinExistence type="inferred from homology"/>
<dbReference type="InterPro" id="IPR023631">
    <property type="entry name" value="Amidase_dom"/>
</dbReference>
<dbReference type="InterPro" id="IPR000120">
    <property type="entry name" value="Amidase"/>
</dbReference>
<comment type="caution">
    <text evidence="3">The sequence shown here is derived from an EMBL/GenBank/DDBJ whole genome shotgun (WGS) entry which is preliminary data.</text>
</comment>
<organism evidence="3 4">
    <name type="scientific">Roseomonas alba</name>
    <dbReference type="NCBI Taxonomy" id="2846776"/>
    <lineage>
        <taxon>Bacteria</taxon>
        <taxon>Pseudomonadati</taxon>
        <taxon>Pseudomonadota</taxon>
        <taxon>Alphaproteobacteria</taxon>
        <taxon>Acetobacterales</taxon>
        <taxon>Roseomonadaceae</taxon>
        <taxon>Roseomonas</taxon>
    </lineage>
</organism>
<dbReference type="PANTHER" id="PTHR11895">
    <property type="entry name" value="TRANSAMIDASE"/>
    <property type="match status" value="1"/>
</dbReference>
<evidence type="ECO:0000259" key="2">
    <source>
        <dbReference type="Pfam" id="PF01425"/>
    </source>
</evidence>
<dbReference type="RefSeq" id="WP_219765593.1">
    <property type="nucleotide sequence ID" value="NZ_JAHYBZ010000009.1"/>
</dbReference>
<dbReference type="Gene3D" id="3.90.1300.10">
    <property type="entry name" value="Amidase signature (AS) domain"/>
    <property type="match status" value="1"/>
</dbReference>
<evidence type="ECO:0000313" key="3">
    <source>
        <dbReference type="EMBL" id="MBW6401034.1"/>
    </source>
</evidence>
<dbReference type="EMBL" id="JAHYBZ010000009">
    <property type="protein sequence ID" value="MBW6401034.1"/>
    <property type="molecule type" value="Genomic_DNA"/>
</dbReference>
<keyword evidence="4" id="KW-1185">Reference proteome</keyword>
<evidence type="ECO:0000256" key="1">
    <source>
        <dbReference type="ARBA" id="ARBA00009199"/>
    </source>
</evidence>
<reference evidence="3 4" key="1">
    <citation type="submission" date="2021-07" db="EMBL/GenBank/DDBJ databases">
        <authorList>
            <person name="So Y."/>
        </authorList>
    </citation>
    <scope>NUCLEOTIDE SEQUENCE [LARGE SCALE GENOMIC DNA]</scope>
    <source>
        <strain evidence="3 4">HJA6</strain>
    </source>
</reference>